<dbReference type="AlphaFoldDB" id="A0A1P8MVJ1"/>
<protein>
    <submittedName>
        <fullName evidence="2">Uncharacterized protein</fullName>
    </submittedName>
</protein>
<dbReference type="STRING" id="299262.BWR18_10760"/>
<feature type="transmembrane region" description="Helical" evidence="1">
    <location>
        <begin position="28"/>
        <end position="46"/>
    </location>
</feature>
<dbReference type="EMBL" id="CP019312">
    <property type="protein sequence ID" value="APX12106.1"/>
    <property type="molecule type" value="Genomic_DNA"/>
</dbReference>
<keyword evidence="1" id="KW-1133">Transmembrane helix</keyword>
<keyword evidence="1" id="KW-0472">Membrane</keyword>
<evidence type="ECO:0000313" key="2">
    <source>
        <dbReference type="EMBL" id="APX12106.1"/>
    </source>
</evidence>
<reference evidence="2 3" key="1">
    <citation type="submission" date="2017-01" db="EMBL/GenBank/DDBJ databases">
        <title>Complete genome of Tateyamaria omphalii DOK1-4 isolated from seawater in Dokdo.</title>
        <authorList>
            <person name="Kim J.H."/>
            <person name="Chi W.-J."/>
        </authorList>
    </citation>
    <scope>NUCLEOTIDE SEQUENCE [LARGE SCALE GENOMIC DNA]</scope>
    <source>
        <strain evidence="2 3">DOK1-4</strain>
    </source>
</reference>
<accession>A0A1P8MVJ1</accession>
<evidence type="ECO:0000313" key="3">
    <source>
        <dbReference type="Proteomes" id="UP000186336"/>
    </source>
</evidence>
<proteinExistence type="predicted"/>
<sequence length="98" mass="10395">MSGGVRSMLDGSRLYTFGEEGGVRRFPVLLHIVLSGALGALFLLISPTVAPVVRAFDNGSLSAAETIVALVVGIPLYLPFFVYLASTKAVLDWVLDAK</sequence>
<evidence type="ECO:0000256" key="1">
    <source>
        <dbReference type="SAM" id="Phobius"/>
    </source>
</evidence>
<dbReference type="KEGG" id="tom:BWR18_10760"/>
<gene>
    <name evidence="2" type="ORF">BWR18_10760</name>
</gene>
<feature type="transmembrane region" description="Helical" evidence="1">
    <location>
        <begin position="66"/>
        <end position="85"/>
    </location>
</feature>
<keyword evidence="3" id="KW-1185">Reference proteome</keyword>
<keyword evidence="1" id="KW-0812">Transmembrane</keyword>
<name>A0A1P8MVJ1_9RHOB</name>
<dbReference type="Proteomes" id="UP000186336">
    <property type="component" value="Chromosome"/>
</dbReference>
<organism evidence="2 3">
    <name type="scientific">Tateyamaria omphalii</name>
    <dbReference type="NCBI Taxonomy" id="299262"/>
    <lineage>
        <taxon>Bacteria</taxon>
        <taxon>Pseudomonadati</taxon>
        <taxon>Pseudomonadota</taxon>
        <taxon>Alphaproteobacteria</taxon>
        <taxon>Rhodobacterales</taxon>
        <taxon>Roseobacteraceae</taxon>
        <taxon>Tateyamaria</taxon>
    </lineage>
</organism>